<dbReference type="SUPFAM" id="SSF51735">
    <property type="entry name" value="NAD(P)-binding Rossmann-fold domains"/>
    <property type="match status" value="1"/>
</dbReference>
<accession>A0A0W0Y892</accession>
<dbReference type="Gene3D" id="3.40.50.720">
    <property type="entry name" value="NAD(P)-binding Rossmann-like Domain"/>
    <property type="match status" value="1"/>
</dbReference>
<keyword evidence="4" id="KW-1185">Reference proteome</keyword>
<dbReference type="OrthoDB" id="9793499at2"/>
<evidence type="ECO:0000256" key="2">
    <source>
        <dbReference type="ARBA" id="ARBA00023002"/>
    </source>
</evidence>
<dbReference type="AlphaFoldDB" id="A0A0W0Y892"/>
<dbReference type="GO" id="GO:0016491">
    <property type="term" value="F:oxidoreductase activity"/>
    <property type="evidence" value="ECO:0007669"/>
    <property type="project" value="UniProtKB-KW"/>
</dbReference>
<comment type="caution">
    <text evidence="3">The sequence shown here is derived from an EMBL/GenBank/DDBJ whole genome shotgun (WGS) entry which is preliminary data.</text>
</comment>
<gene>
    <name evidence="3" type="primary">phaB_7</name>
    <name evidence="3" type="ORF">Lsan_3611</name>
</gene>
<dbReference type="PANTHER" id="PTHR43639:SF1">
    <property type="entry name" value="SHORT-CHAIN DEHYDROGENASE_REDUCTASE FAMILY PROTEIN"/>
    <property type="match status" value="1"/>
</dbReference>
<keyword evidence="2" id="KW-0560">Oxidoreductase</keyword>
<dbReference type="PANTHER" id="PTHR43639">
    <property type="entry name" value="OXIDOREDUCTASE, SHORT-CHAIN DEHYDROGENASE/REDUCTASE FAMILY (AFU_ORTHOLOGUE AFUA_5G02870)"/>
    <property type="match status" value="1"/>
</dbReference>
<dbReference type="InterPro" id="IPR002347">
    <property type="entry name" value="SDR_fam"/>
</dbReference>
<dbReference type="PATRIC" id="fig|45074.5.peg.3880"/>
<sequence>MKFEKTQEAKLALVTGGARRVGAAIVQKLHATGYKVAIHCHQSLPEAQLLAKNLNAQRANSVFLVQKELFEPTAAEDIVAVVNDWAGRLDLLVNNASLFIRTEITSFSTTNWNALFDIHVKVPFLLSLAARPLLAKQSGSIINITDIHAENPLKGYSVYCQSKAALEMQTKSLAREFAPEIRVNAIAPGSIIWPESSNALSPEIQEKIIAKIPLKKHGDPEYIAQAILALAENPYITGQILKVDGGRSILT</sequence>
<evidence type="ECO:0000313" key="4">
    <source>
        <dbReference type="Proteomes" id="UP000054703"/>
    </source>
</evidence>
<protein>
    <submittedName>
        <fullName evidence="3">Pteridine reductase</fullName>
    </submittedName>
</protein>
<dbReference type="STRING" id="45074.Lsan_3611"/>
<dbReference type="Pfam" id="PF13561">
    <property type="entry name" value="adh_short_C2"/>
    <property type="match status" value="1"/>
</dbReference>
<proteinExistence type="inferred from homology"/>
<dbReference type="InterPro" id="IPR036291">
    <property type="entry name" value="NAD(P)-bd_dom_sf"/>
</dbReference>
<comment type="similarity">
    <text evidence="1">Belongs to the short-chain dehydrogenases/reductases (SDR) family.</text>
</comment>
<dbReference type="Proteomes" id="UP000054703">
    <property type="component" value="Unassembled WGS sequence"/>
</dbReference>
<reference evidence="3 4" key="1">
    <citation type="submission" date="2015-11" db="EMBL/GenBank/DDBJ databases">
        <title>Genomic analysis of 38 Legionella species identifies large and diverse effector repertoires.</title>
        <authorList>
            <person name="Burstein D."/>
            <person name="Amaro F."/>
            <person name="Zusman T."/>
            <person name="Lifshitz Z."/>
            <person name="Cohen O."/>
            <person name="Gilbert J.A."/>
            <person name="Pupko T."/>
            <person name="Shuman H.A."/>
            <person name="Segal G."/>
        </authorList>
    </citation>
    <scope>NUCLEOTIDE SEQUENCE [LARGE SCALE GENOMIC DNA]</scope>
    <source>
        <strain evidence="3 4">SC-63-C7</strain>
    </source>
</reference>
<organism evidence="3 4">
    <name type="scientific">Legionella santicrucis</name>
    <dbReference type="NCBI Taxonomy" id="45074"/>
    <lineage>
        <taxon>Bacteria</taxon>
        <taxon>Pseudomonadati</taxon>
        <taxon>Pseudomonadota</taxon>
        <taxon>Gammaproteobacteria</taxon>
        <taxon>Legionellales</taxon>
        <taxon>Legionellaceae</taxon>
        <taxon>Legionella</taxon>
    </lineage>
</organism>
<dbReference type="PRINTS" id="PR00080">
    <property type="entry name" value="SDRFAMILY"/>
</dbReference>
<dbReference type="RefSeq" id="WP_058515521.1">
    <property type="nucleotide sequence ID" value="NZ_CAAAIH010000024.1"/>
</dbReference>
<dbReference type="NCBIfam" id="NF006598">
    <property type="entry name" value="PRK09135.1"/>
    <property type="match status" value="1"/>
</dbReference>
<dbReference type="EMBL" id="LNYU01000091">
    <property type="protein sequence ID" value="KTD53201.1"/>
    <property type="molecule type" value="Genomic_DNA"/>
</dbReference>
<evidence type="ECO:0000256" key="1">
    <source>
        <dbReference type="ARBA" id="ARBA00006484"/>
    </source>
</evidence>
<dbReference type="PRINTS" id="PR00081">
    <property type="entry name" value="GDHRDH"/>
</dbReference>
<evidence type="ECO:0000313" key="3">
    <source>
        <dbReference type="EMBL" id="KTD53201.1"/>
    </source>
</evidence>
<name>A0A0W0Y892_9GAMM</name>